<dbReference type="CDD" id="cd17624">
    <property type="entry name" value="REC_OmpR_PmrA-like"/>
    <property type="match status" value="1"/>
</dbReference>
<dbReference type="InterPro" id="IPR001867">
    <property type="entry name" value="OmpR/PhoB-type_DNA-bd"/>
</dbReference>
<dbReference type="SMART" id="SM00862">
    <property type="entry name" value="Trans_reg_C"/>
    <property type="match status" value="1"/>
</dbReference>
<dbReference type="Proteomes" id="UP000245212">
    <property type="component" value="Unassembled WGS sequence"/>
</dbReference>
<dbReference type="SUPFAM" id="SSF52172">
    <property type="entry name" value="CheY-like"/>
    <property type="match status" value="1"/>
</dbReference>
<dbReference type="Gene3D" id="3.40.50.2300">
    <property type="match status" value="1"/>
</dbReference>
<evidence type="ECO:0000259" key="5">
    <source>
        <dbReference type="PROSITE" id="PS51755"/>
    </source>
</evidence>
<keyword evidence="2" id="KW-0597">Phosphoprotein</keyword>
<dbReference type="Pfam" id="PF00072">
    <property type="entry name" value="Response_reg"/>
    <property type="match status" value="1"/>
</dbReference>
<dbReference type="EMBL" id="QETA01000001">
    <property type="protein sequence ID" value="PWF24765.1"/>
    <property type="molecule type" value="Genomic_DNA"/>
</dbReference>
<dbReference type="RefSeq" id="WP_109060169.1">
    <property type="nucleotide sequence ID" value="NZ_QETA01000001.1"/>
</dbReference>
<comment type="caution">
    <text evidence="6">The sequence shown here is derived from an EMBL/GenBank/DDBJ whole genome shotgun (WGS) entry which is preliminary data.</text>
</comment>
<evidence type="ECO:0000259" key="4">
    <source>
        <dbReference type="PROSITE" id="PS50110"/>
    </source>
</evidence>
<feature type="modified residue" description="4-aspartylphosphate" evidence="2">
    <location>
        <position position="52"/>
    </location>
</feature>
<dbReference type="GO" id="GO:0000976">
    <property type="term" value="F:transcription cis-regulatory region binding"/>
    <property type="evidence" value="ECO:0007669"/>
    <property type="project" value="TreeGrafter"/>
</dbReference>
<dbReference type="SMART" id="SM00448">
    <property type="entry name" value="REC"/>
    <property type="match status" value="1"/>
</dbReference>
<dbReference type="InterPro" id="IPR036388">
    <property type="entry name" value="WH-like_DNA-bd_sf"/>
</dbReference>
<dbReference type="CDD" id="cd00383">
    <property type="entry name" value="trans_reg_C"/>
    <property type="match status" value="1"/>
</dbReference>
<dbReference type="GO" id="GO:0032993">
    <property type="term" value="C:protein-DNA complex"/>
    <property type="evidence" value="ECO:0007669"/>
    <property type="project" value="TreeGrafter"/>
</dbReference>
<dbReference type="Pfam" id="PF00486">
    <property type="entry name" value="Trans_reg_C"/>
    <property type="match status" value="1"/>
</dbReference>
<dbReference type="GO" id="GO:0000156">
    <property type="term" value="F:phosphorelay response regulator activity"/>
    <property type="evidence" value="ECO:0007669"/>
    <property type="project" value="TreeGrafter"/>
</dbReference>
<evidence type="ECO:0000256" key="1">
    <source>
        <dbReference type="ARBA" id="ARBA00023125"/>
    </source>
</evidence>
<dbReference type="Gene3D" id="1.10.10.10">
    <property type="entry name" value="Winged helix-like DNA-binding domain superfamily/Winged helix DNA-binding domain"/>
    <property type="match status" value="1"/>
</dbReference>
<dbReference type="InterPro" id="IPR016032">
    <property type="entry name" value="Sig_transdc_resp-reg_C-effctor"/>
</dbReference>
<dbReference type="PROSITE" id="PS50110">
    <property type="entry name" value="RESPONSE_REGULATORY"/>
    <property type="match status" value="1"/>
</dbReference>
<keyword evidence="1 3" id="KW-0238">DNA-binding</keyword>
<proteinExistence type="predicted"/>
<reference evidence="7" key="1">
    <citation type="submission" date="2018-05" db="EMBL/GenBank/DDBJ databases">
        <authorList>
            <person name="Li Y."/>
        </authorList>
    </citation>
    <scope>NUCLEOTIDE SEQUENCE [LARGE SCALE GENOMIC DNA]</scope>
    <source>
        <strain evidence="7">3d-2-2</strain>
    </source>
</reference>
<gene>
    <name evidence="6" type="ORF">DD235_00820</name>
</gene>
<dbReference type="PANTHER" id="PTHR48111">
    <property type="entry name" value="REGULATOR OF RPOS"/>
    <property type="match status" value="1"/>
</dbReference>
<dbReference type="Gene3D" id="6.10.250.690">
    <property type="match status" value="1"/>
</dbReference>
<protein>
    <submittedName>
        <fullName evidence="6">DNA-binding response regulator</fullName>
    </submittedName>
</protein>
<feature type="domain" description="Response regulatory" evidence="4">
    <location>
        <begin position="3"/>
        <end position="117"/>
    </location>
</feature>
<evidence type="ECO:0000256" key="3">
    <source>
        <dbReference type="PROSITE-ProRule" id="PRU01091"/>
    </source>
</evidence>
<accession>A0A2V1K5N8</accession>
<keyword evidence="7" id="KW-1185">Reference proteome</keyword>
<dbReference type="InterPro" id="IPR011006">
    <property type="entry name" value="CheY-like_superfamily"/>
</dbReference>
<dbReference type="PROSITE" id="PS51755">
    <property type="entry name" value="OMPR_PHOB"/>
    <property type="match status" value="1"/>
</dbReference>
<evidence type="ECO:0000313" key="7">
    <source>
        <dbReference type="Proteomes" id="UP000245212"/>
    </source>
</evidence>
<dbReference type="SUPFAM" id="SSF46894">
    <property type="entry name" value="C-terminal effector domain of the bipartite response regulators"/>
    <property type="match status" value="1"/>
</dbReference>
<dbReference type="InterPro" id="IPR001789">
    <property type="entry name" value="Sig_transdc_resp-reg_receiver"/>
</dbReference>
<dbReference type="PANTHER" id="PTHR48111:SF36">
    <property type="entry name" value="TRANSCRIPTIONAL REGULATORY PROTEIN CUTR"/>
    <property type="match status" value="1"/>
</dbReference>
<dbReference type="AlphaFoldDB" id="A0A2V1K5N8"/>
<evidence type="ECO:0000256" key="2">
    <source>
        <dbReference type="PROSITE-ProRule" id="PRU00169"/>
    </source>
</evidence>
<sequence length="228" mass="24646">MGRILLAEDHEQLARLIIKGLSSAGIAVDVVTRSESAWLAIQQVSYQALVLDRGLPDGDGLQLLQRLRQAGQSLPCLVLTARDALHDRVEGLESGADDYLPKPFAMAELVARVRALLRRPAHSLPLQPAYGDLLLSPESGTLQCGTDSVSLAPAEMQIMLALIHRQGCVVRRGAMEAAAWGLSEAVTPNALDVALHRLRRKLAAVGSDWQIVNVRGQGYALQKINLAR</sequence>
<dbReference type="GO" id="GO:0006355">
    <property type="term" value="P:regulation of DNA-templated transcription"/>
    <property type="evidence" value="ECO:0007669"/>
    <property type="project" value="InterPro"/>
</dbReference>
<feature type="DNA-binding region" description="OmpR/PhoB-type" evidence="3">
    <location>
        <begin position="125"/>
        <end position="223"/>
    </location>
</feature>
<dbReference type="InterPro" id="IPR039420">
    <property type="entry name" value="WalR-like"/>
</dbReference>
<dbReference type="GO" id="GO:0005829">
    <property type="term" value="C:cytosol"/>
    <property type="evidence" value="ECO:0007669"/>
    <property type="project" value="TreeGrafter"/>
</dbReference>
<evidence type="ECO:0000313" key="6">
    <source>
        <dbReference type="EMBL" id="PWF24765.1"/>
    </source>
</evidence>
<organism evidence="6 7">
    <name type="scientific">Corticimicrobacter populi</name>
    <dbReference type="NCBI Taxonomy" id="2175229"/>
    <lineage>
        <taxon>Bacteria</taxon>
        <taxon>Pseudomonadati</taxon>
        <taxon>Pseudomonadota</taxon>
        <taxon>Betaproteobacteria</taxon>
        <taxon>Burkholderiales</taxon>
        <taxon>Alcaligenaceae</taxon>
        <taxon>Corticimicrobacter</taxon>
    </lineage>
</organism>
<feature type="domain" description="OmpR/PhoB-type" evidence="5">
    <location>
        <begin position="125"/>
        <end position="223"/>
    </location>
</feature>
<name>A0A2V1K5N8_9BURK</name>